<dbReference type="AlphaFoldDB" id="A0A1F6WP94"/>
<sequence>METMNEGLNITPDPKKIDERINKIRKEIENTSKDSIGEEITGMFRHFSQGGESGKRYEQDSRRLAFDDIEKRKREASKSKK</sequence>
<dbReference type="Proteomes" id="UP000179448">
    <property type="component" value="Unassembled WGS sequence"/>
</dbReference>
<organism evidence="1 2">
    <name type="scientific">Candidatus Nomurabacteria bacterium RIFCSPLOWO2_01_FULL_36_10b</name>
    <dbReference type="NCBI Taxonomy" id="1801766"/>
    <lineage>
        <taxon>Bacteria</taxon>
        <taxon>Candidatus Nomuraibacteriota</taxon>
    </lineage>
</organism>
<accession>A0A1F6WP94</accession>
<evidence type="ECO:0000313" key="1">
    <source>
        <dbReference type="EMBL" id="OGI83654.1"/>
    </source>
</evidence>
<name>A0A1F6WP94_9BACT</name>
<gene>
    <name evidence="1" type="ORF">A2997_02355</name>
</gene>
<evidence type="ECO:0000313" key="2">
    <source>
        <dbReference type="Proteomes" id="UP000179448"/>
    </source>
</evidence>
<dbReference type="EMBL" id="MFUQ01000014">
    <property type="protein sequence ID" value="OGI83654.1"/>
    <property type="molecule type" value="Genomic_DNA"/>
</dbReference>
<proteinExistence type="predicted"/>
<comment type="caution">
    <text evidence="1">The sequence shown here is derived from an EMBL/GenBank/DDBJ whole genome shotgun (WGS) entry which is preliminary data.</text>
</comment>
<reference evidence="1 2" key="1">
    <citation type="journal article" date="2016" name="Nat. Commun.">
        <title>Thousands of microbial genomes shed light on interconnected biogeochemical processes in an aquifer system.</title>
        <authorList>
            <person name="Anantharaman K."/>
            <person name="Brown C.T."/>
            <person name="Hug L.A."/>
            <person name="Sharon I."/>
            <person name="Castelle C.J."/>
            <person name="Probst A.J."/>
            <person name="Thomas B.C."/>
            <person name="Singh A."/>
            <person name="Wilkins M.J."/>
            <person name="Karaoz U."/>
            <person name="Brodie E.L."/>
            <person name="Williams K.H."/>
            <person name="Hubbard S.S."/>
            <person name="Banfield J.F."/>
        </authorList>
    </citation>
    <scope>NUCLEOTIDE SEQUENCE [LARGE SCALE GENOMIC DNA]</scope>
</reference>
<protein>
    <submittedName>
        <fullName evidence="1">Uncharacterized protein</fullName>
    </submittedName>
</protein>